<dbReference type="InterPro" id="IPR002711">
    <property type="entry name" value="HNH"/>
</dbReference>
<evidence type="ECO:0000313" key="2">
    <source>
        <dbReference type="EMBL" id="PWN63896.1"/>
    </source>
</evidence>
<evidence type="ECO:0000313" key="3">
    <source>
        <dbReference type="Proteomes" id="UP000236413"/>
    </source>
</evidence>
<dbReference type="SMART" id="SM00507">
    <property type="entry name" value="HNHc"/>
    <property type="match status" value="1"/>
</dbReference>
<comment type="caution">
    <text evidence="2">The sequence shown here is derived from an EMBL/GenBank/DDBJ whole genome shotgun (WGS) entry which is preliminary data.</text>
</comment>
<evidence type="ECO:0000259" key="1">
    <source>
        <dbReference type="SMART" id="SM00507"/>
    </source>
</evidence>
<dbReference type="CDD" id="cd00085">
    <property type="entry name" value="HNHc"/>
    <property type="match status" value="1"/>
</dbReference>
<dbReference type="AlphaFoldDB" id="A0A316WU05"/>
<dbReference type="Proteomes" id="UP000236413">
    <property type="component" value="Unassembled WGS sequence"/>
</dbReference>
<keyword evidence="2" id="KW-0540">Nuclease</keyword>
<dbReference type="RefSeq" id="WP_103233036.1">
    <property type="nucleotide sequence ID" value="NZ_PPEG02000002.1"/>
</dbReference>
<dbReference type="GO" id="GO:0003676">
    <property type="term" value="F:nucleic acid binding"/>
    <property type="evidence" value="ECO:0007669"/>
    <property type="project" value="InterPro"/>
</dbReference>
<dbReference type="Pfam" id="PF01844">
    <property type="entry name" value="HNH"/>
    <property type="match status" value="1"/>
</dbReference>
<sequence>MSRHIPKTISDKVFQMHFFECAWCCEKLTERHHIEEYSKGGKHEVDNLILLCPNCHTQVHKNEISESDLLKRKSTHMKGDRLSGGIQFDISTLRVKLGNNFFENVPILIMINKENILGLQKVNNNILLNCRFYNEQGYLIFWMSANRYWAQSDFIIRYKKNEITISNTENDNYILKIWAENEEINIAGKNYVNGSIVEFSPTFLNFNTPTMYSSFNNCIFANSPVGINIKY</sequence>
<dbReference type="InterPro" id="IPR003615">
    <property type="entry name" value="HNH_nuc"/>
</dbReference>
<dbReference type="GO" id="GO:0004519">
    <property type="term" value="F:endonuclease activity"/>
    <property type="evidence" value="ECO:0007669"/>
    <property type="project" value="UniProtKB-KW"/>
</dbReference>
<dbReference type="EMBL" id="PPEG02000002">
    <property type="protein sequence ID" value="PWN63896.1"/>
    <property type="molecule type" value="Genomic_DNA"/>
</dbReference>
<protein>
    <submittedName>
        <fullName evidence="2">HNH endonuclease</fullName>
    </submittedName>
</protein>
<proteinExistence type="predicted"/>
<accession>A0A316WU05</accession>
<reference evidence="2 3" key="1">
    <citation type="submission" date="2018-04" db="EMBL/GenBank/DDBJ databases">
        <title>Chryseobacterium oncorhynchi 701B-08T from rainbow trout, and Chryseobacterium viscerum 687B-08T from diseased fish.</title>
        <authorList>
            <person name="Jeong J.-J."/>
            <person name="Lee Y.J."/>
            <person name="Pathiraja D."/>
            <person name="Park B."/>
            <person name="Choi I.-G."/>
            <person name="Kim K.D."/>
        </authorList>
    </citation>
    <scope>NUCLEOTIDE SEQUENCE [LARGE SCALE GENOMIC DNA]</scope>
    <source>
        <strain evidence="2 3">687B-08</strain>
    </source>
</reference>
<dbReference type="Gene3D" id="1.10.30.50">
    <property type="match status" value="1"/>
</dbReference>
<keyword evidence="2" id="KW-0255">Endonuclease</keyword>
<keyword evidence="2" id="KW-0378">Hydrolase</keyword>
<organism evidence="2 3">
    <name type="scientific">Chryseobacterium viscerum</name>
    <dbReference type="NCBI Taxonomy" id="1037377"/>
    <lineage>
        <taxon>Bacteria</taxon>
        <taxon>Pseudomonadati</taxon>
        <taxon>Bacteroidota</taxon>
        <taxon>Flavobacteriia</taxon>
        <taxon>Flavobacteriales</taxon>
        <taxon>Weeksellaceae</taxon>
        <taxon>Chryseobacterium group</taxon>
        <taxon>Chryseobacterium</taxon>
    </lineage>
</organism>
<name>A0A316WU05_9FLAO</name>
<feature type="domain" description="HNH nuclease" evidence="1">
    <location>
        <begin position="8"/>
        <end position="57"/>
    </location>
</feature>
<gene>
    <name evidence="2" type="ORF">C1634_004675</name>
</gene>
<dbReference type="GO" id="GO:0008270">
    <property type="term" value="F:zinc ion binding"/>
    <property type="evidence" value="ECO:0007669"/>
    <property type="project" value="InterPro"/>
</dbReference>